<reference evidence="15" key="1">
    <citation type="submission" date="2022-01" db="EMBL/GenBank/DDBJ databases">
        <authorList>
            <person name="King R."/>
        </authorList>
    </citation>
    <scope>NUCLEOTIDE SEQUENCE</scope>
</reference>
<evidence type="ECO:0000256" key="8">
    <source>
        <dbReference type="ARBA" id="ARBA00023054"/>
    </source>
</evidence>
<name>A0A9P0GY92_NEZVI</name>
<dbReference type="GO" id="GO:0031514">
    <property type="term" value="C:motile cilium"/>
    <property type="evidence" value="ECO:0007669"/>
    <property type="project" value="UniProtKB-SubCell"/>
</dbReference>
<comment type="similarity">
    <text evidence="3">Belongs to the DRC4 family.</text>
</comment>
<dbReference type="InterPro" id="IPR039308">
    <property type="entry name" value="GAS8"/>
</dbReference>
<evidence type="ECO:0000256" key="9">
    <source>
        <dbReference type="ARBA" id="ARBA00023069"/>
    </source>
</evidence>
<evidence type="ECO:0000256" key="6">
    <source>
        <dbReference type="ARBA" id="ARBA00022701"/>
    </source>
</evidence>
<dbReference type="Pfam" id="PF13851">
    <property type="entry name" value="GAS"/>
    <property type="match status" value="1"/>
</dbReference>
<protein>
    <recommendedName>
        <fullName evidence="4">Dynein regulatory complex subunit 4</fullName>
    </recommendedName>
    <alternativeName>
        <fullName evidence="12">Growth arrest-specific protein 8</fullName>
    </alternativeName>
</protein>
<organism evidence="15 16">
    <name type="scientific">Nezara viridula</name>
    <name type="common">Southern green stink bug</name>
    <name type="synonym">Cimex viridulus</name>
    <dbReference type="NCBI Taxonomy" id="85310"/>
    <lineage>
        <taxon>Eukaryota</taxon>
        <taxon>Metazoa</taxon>
        <taxon>Ecdysozoa</taxon>
        <taxon>Arthropoda</taxon>
        <taxon>Hexapoda</taxon>
        <taxon>Insecta</taxon>
        <taxon>Pterygota</taxon>
        <taxon>Neoptera</taxon>
        <taxon>Paraneoptera</taxon>
        <taxon>Hemiptera</taxon>
        <taxon>Heteroptera</taxon>
        <taxon>Panheteroptera</taxon>
        <taxon>Pentatomomorpha</taxon>
        <taxon>Pentatomoidea</taxon>
        <taxon>Pentatomidae</taxon>
        <taxon>Pentatominae</taxon>
        <taxon>Nezara</taxon>
    </lineage>
</organism>
<evidence type="ECO:0000256" key="1">
    <source>
        <dbReference type="ARBA" id="ARBA00004230"/>
    </source>
</evidence>
<evidence type="ECO:0000256" key="3">
    <source>
        <dbReference type="ARBA" id="ARBA00009859"/>
    </source>
</evidence>
<dbReference type="OrthoDB" id="275583at2759"/>
<keyword evidence="7" id="KW-0282">Flagellum</keyword>
<evidence type="ECO:0000256" key="13">
    <source>
        <dbReference type="SAM" id="Coils"/>
    </source>
</evidence>
<feature type="coiled-coil region" evidence="13">
    <location>
        <begin position="306"/>
        <end position="401"/>
    </location>
</feature>
<comment type="subcellular location">
    <subcellularLocation>
        <location evidence="1">Cell projection</location>
        <location evidence="1">Cilium</location>
        <location evidence="1">Flagellum</location>
    </subcellularLocation>
    <subcellularLocation>
        <location evidence="2">Cytoplasm</location>
        <location evidence="2">Cytoskeleton</location>
    </subcellularLocation>
</comment>
<evidence type="ECO:0000313" key="15">
    <source>
        <dbReference type="EMBL" id="CAH1390583.1"/>
    </source>
</evidence>
<dbReference type="GO" id="GO:0008017">
    <property type="term" value="F:microtubule binding"/>
    <property type="evidence" value="ECO:0007669"/>
    <property type="project" value="InterPro"/>
</dbReference>
<keyword evidence="5" id="KW-0963">Cytoplasm</keyword>
<evidence type="ECO:0000256" key="5">
    <source>
        <dbReference type="ARBA" id="ARBA00022490"/>
    </source>
</evidence>
<dbReference type="GO" id="GO:0048870">
    <property type="term" value="P:cell motility"/>
    <property type="evidence" value="ECO:0007669"/>
    <property type="project" value="InterPro"/>
</dbReference>
<dbReference type="InterPro" id="IPR025593">
    <property type="entry name" value="GAS8_dom"/>
</dbReference>
<evidence type="ECO:0000256" key="4">
    <source>
        <dbReference type="ARBA" id="ARBA00021301"/>
    </source>
</evidence>
<evidence type="ECO:0000256" key="12">
    <source>
        <dbReference type="ARBA" id="ARBA00031568"/>
    </source>
</evidence>
<keyword evidence="16" id="KW-1185">Reference proteome</keyword>
<dbReference type="EMBL" id="OV725077">
    <property type="protein sequence ID" value="CAH1390583.1"/>
    <property type="molecule type" value="Genomic_DNA"/>
</dbReference>
<keyword evidence="9" id="KW-0969">Cilium</keyword>
<proteinExistence type="inferred from homology"/>
<evidence type="ECO:0000256" key="2">
    <source>
        <dbReference type="ARBA" id="ARBA00004245"/>
    </source>
</evidence>
<dbReference type="GO" id="GO:0005874">
    <property type="term" value="C:microtubule"/>
    <property type="evidence" value="ECO:0007669"/>
    <property type="project" value="UniProtKB-KW"/>
</dbReference>
<evidence type="ECO:0000256" key="11">
    <source>
        <dbReference type="ARBA" id="ARBA00023273"/>
    </source>
</evidence>
<evidence type="ECO:0000256" key="10">
    <source>
        <dbReference type="ARBA" id="ARBA00023212"/>
    </source>
</evidence>
<gene>
    <name evidence="15" type="ORF">NEZAVI_LOCUS1769</name>
</gene>
<accession>A0A9P0GY92</accession>
<dbReference type="Proteomes" id="UP001152798">
    <property type="component" value="Chromosome 1"/>
</dbReference>
<dbReference type="GO" id="GO:0005794">
    <property type="term" value="C:Golgi apparatus"/>
    <property type="evidence" value="ECO:0007669"/>
    <property type="project" value="TreeGrafter"/>
</dbReference>
<evidence type="ECO:0000259" key="14">
    <source>
        <dbReference type="Pfam" id="PF13851"/>
    </source>
</evidence>
<dbReference type="PANTHER" id="PTHR31543:SF0">
    <property type="entry name" value="DYNEIN REGULATORY COMPLEX SUBUNIT 4"/>
    <property type="match status" value="1"/>
</dbReference>
<feature type="coiled-coil region" evidence="13">
    <location>
        <begin position="226"/>
        <end position="281"/>
    </location>
</feature>
<feature type="coiled-coil region" evidence="13">
    <location>
        <begin position="45"/>
        <end position="144"/>
    </location>
</feature>
<keyword evidence="6" id="KW-0493">Microtubule</keyword>
<feature type="domain" description="Growth arrest-specific protein 8" evidence="14">
    <location>
        <begin position="200"/>
        <end position="398"/>
    </location>
</feature>
<sequence length="470" mass="56701">MADMSREQLEKFTLRIKDELEREREERNFFQLERDKLRTFWEITRQQQDESKAEIRNKERELEEADEKHEAEIKAFNEKIKHLIYEHQCKLTEIKAENMVALKIAQEEYHKQEAILIQEKEELKKQIVEEKLSHEEELRKVLQKHGEELFGIRDEFMKKIEEMSIKAEKRLQKIKTYYETKNKMEITQIVENKNDVIHKLEENHVKDLAEMKIYYKEITDNNLALISDMKEELIELKQENGKMKNLIAKLKMENNTLVKPLENAKERTRFLEKQLEDYKKNKSSLFEMHRRFSTLQKDFDEISTKKDVSEMEIEKLEFEKDEMKAHYSTLILNIQKKNALRVNVLEKKISVLESELERKEIQVAQLIHKTNVDPKTIIHAANKLQQAMIKREKRMEKLQIELGKLAKLHDEMIDDFLVKAKQFKIPPEMLRYDYYQPVLRKIISEHMMDKMLKFSFEETIDKDGEVQEEL</sequence>
<keyword evidence="10" id="KW-0206">Cytoskeleton</keyword>
<keyword evidence="8 13" id="KW-0175">Coiled coil</keyword>
<dbReference type="PANTHER" id="PTHR31543">
    <property type="entry name" value="DYNEIN REGULATORY COMPLEX SUBUNIT 4"/>
    <property type="match status" value="1"/>
</dbReference>
<evidence type="ECO:0000313" key="16">
    <source>
        <dbReference type="Proteomes" id="UP001152798"/>
    </source>
</evidence>
<dbReference type="GO" id="GO:0031267">
    <property type="term" value="F:small GTPase binding"/>
    <property type="evidence" value="ECO:0007669"/>
    <property type="project" value="InterPro"/>
</dbReference>
<keyword evidence="11" id="KW-0966">Cell projection</keyword>
<dbReference type="AlphaFoldDB" id="A0A9P0GY92"/>
<evidence type="ECO:0000256" key="7">
    <source>
        <dbReference type="ARBA" id="ARBA00022846"/>
    </source>
</evidence>